<keyword evidence="2" id="KW-1185">Reference proteome</keyword>
<dbReference type="Proteomes" id="UP000231279">
    <property type="component" value="Unassembled WGS sequence"/>
</dbReference>
<evidence type="ECO:0000313" key="1">
    <source>
        <dbReference type="EMBL" id="PIN22309.1"/>
    </source>
</evidence>
<comment type="caution">
    <text evidence="1">The sequence shown here is derived from an EMBL/GenBank/DDBJ whole genome shotgun (WGS) entry which is preliminary data.</text>
</comment>
<dbReference type="EMBL" id="NKXS01000788">
    <property type="protein sequence ID" value="PIN22309.1"/>
    <property type="molecule type" value="Genomic_DNA"/>
</dbReference>
<organism evidence="1 2">
    <name type="scientific">Handroanthus impetiginosus</name>
    <dbReference type="NCBI Taxonomy" id="429701"/>
    <lineage>
        <taxon>Eukaryota</taxon>
        <taxon>Viridiplantae</taxon>
        <taxon>Streptophyta</taxon>
        <taxon>Embryophyta</taxon>
        <taxon>Tracheophyta</taxon>
        <taxon>Spermatophyta</taxon>
        <taxon>Magnoliopsida</taxon>
        <taxon>eudicotyledons</taxon>
        <taxon>Gunneridae</taxon>
        <taxon>Pentapetalae</taxon>
        <taxon>asterids</taxon>
        <taxon>lamiids</taxon>
        <taxon>Lamiales</taxon>
        <taxon>Bignoniaceae</taxon>
        <taxon>Crescentiina</taxon>
        <taxon>Tabebuia alliance</taxon>
        <taxon>Handroanthus</taxon>
    </lineage>
</organism>
<accession>A0A2G9HXS5</accession>
<evidence type="ECO:0000313" key="2">
    <source>
        <dbReference type="Proteomes" id="UP000231279"/>
    </source>
</evidence>
<dbReference type="AlphaFoldDB" id="A0A2G9HXS5"/>
<proteinExistence type="predicted"/>
<protein>
    <submittedName>
        <fullName evidence="1">Uncharacterized protein</fullName>
    </submittedName>
</protein>
<name>A0A2G9HXS5_9LAMI</name>
<reference evidence="2" key="1">
    <citation type="journal article" date="2018" name="Gigascience">
        <title>Genome assembly of the Pink Ipe (Handroanthus impetiginosus, Bignoniaceae), a highly valued, ecologically keystone Neotropical timber forest tree.</title>
        <authorList>
            <person name="Silva-Junior O.B."/>
            <person name="Grattapaglia D."/>
            <person name="Novaes E."/>
            <person name="Collevatti R.G."/>
        </authorList>
    </citation>
    <scope>NUCLEOTIDE SEQUENCE [LARGE SCALE GENOMIC DNA]</scope>
    <source>
        <strain evidence="2">cv. UFG-1</strain>
    </source>
</reference>
<sequence>MSTCIMKPHINMNSLKLKLYDTLRRDKGKEETNTIRKEYDRREQCKYHSPSYINKSEEVFFLHSQVWSNSID</sequence>
<gene>
    <name evidence="1" type="ORF">CDL12_04972</name>
</gene>